<accession>A0A7S4GBX5</accession>
<protein>
    <recommendedName>
        <fullName evidence="2">NIPSNAP domain-containing protein</fullName>
    </recommendedName>
</protein>
<organism evidence="3">
    <name type="scientific">Eutreptiella gymnastica</name>
    <dbReference type="NCBI Taxonomy" id="73025"/>
    <lineage>
        <taxon>Eukaryota</taxon>
        <taxon>Discoba</taxon>
        <taxon>Euglenozoa</taxon>
        <taxon>Euglenida</taxon>
        <taxon>Spirocuta</taxon>
        <taxon>Euglenophyceae</taxon>
        <taxon>Eutreptiales</taxon>
        <taxon>Eutreptiaceae</taxon>
        <taxon>Eutreptiella</taxon>
    </lineage>
</organism>
<dbReference type="InterPro" id="IPR011008">
    <property type="entry name" value="Dimeric_a/b-barrel"/>
</dbReference>
<gene>
    <name evidence="3" type="ORF">EGYM00163_LOCUS43085</name>
</gene>
<dbReference type="InterPro" id="IPR051557">
    <property type="entry name" value="NipSnap_domain"/>
</dbReference>
<evidence type="ECO:0000313" key="3">
    <source>
        <dbReference type="EMBL" id="CAE0831803.1"/>
    </source>
</evidence>
<dbReference type="Gene3D" id="3.30.70.100">
    <property type="match status" value="2"/>
</dbReference>
<dbReference type="GO" id="GO:0000423">
    <property type="term" value="P:mitophagy"/>
    <property type="evidence" value="ECO:0007669"/>
    <property type="project" value="UniProtKB-ARBA"/>
</dbReference>
<evidence type="ECO:0000256" key="1">
    <source>
        <dbReference type="ARBA" id="ARBA00005291"/>
    </source>
</evidence>
<feature type="domain" description="NIPSNAP" evidence="2">
    <location>
        <begin position="25"/>
        <end position="116"/>
    </location>
</feature>
<sequence>MLATCCRLPRARLVRCYSTTAPPIFELRTYNLIPQHAATYLEGSAVHGNLRKTHLPLLFFGTVETGGQLNTVQHLYKYPSLEARDDARKAAAADPNWQMWLKLSRTCVERTQSIIFNEAKAVLDANSLPGADGHRTDSKGIYEFRQYQLRLGYPTVPNFLKFYGAGLPSKLAADKRAQLVTLLYSDLGPLNIVIEIWRHDSPSAMMDSRVASREATEWKTAIGNIADLAHSFQNTILIPQSFSPWQ</sequence>
<dbReference type="EMBL" id="HBJA01125174">
    <property type="protein sequence ID" value="CAE0831803.1"/>
    <property type="molecule type" value="Transcribed_RNA"/>
</dbReference>
<dbReference type="InterPro" id="IPR012577">
    <property type="entry name" value="NIPSNAP"/>
</dbReference>
<dbReference type="PANTHER" id="PTHR21017:SF17">
    <property type="entry name" value="PROTEIN NIPSNAP"/>
    <property type="match status" value="1"/>
</dbReference>
<feature type="domain" description="NIPSNAP" evidence="2">
    <location>
        <begin position="142"/>
        <end position="244"/>
    </location>
</feature>
<dbReference type="GO" id="GO:0005739">
    <property type="term" value="C:mitochondrion"/>
    <property type="evidence" value="ECO:0007669"/>
    <property type="project" value="TreeGrafter"/>
</dbReference>
<dbReference type="SUPFAM" id="SSF54909">
    <property type="entry name" value="Dimeric alpha+beta barrel"/>
    <property type="match status" value="2"/>
</dbReference>
<dbReference type="PANTHER" id="PTHR21017">
    <property type="entry name" value="NIPSNAP-RELATED"/>
    <property type="match status" value="1"/>
</dbReference>
<dbReference type="Pfam" id="PF07978">
    <property type="entry name" value="NIPSNAP"/>
    <property type="match status" value="2"/>
</dbReference>
<proteinExistence type="inferred from homology"/>
<reference evidence="3" key="1">
    <citation type="submission" date="2021-01" db="EMBL/GenBank/DDBJ databases">
        <authorList>
            <person name="Corre E."/>
            <person name="Pelletier E."/>
            <person name="Niang G."/>
            <person name="Scheremetjew M."/>
            <person name="Finn R."/>
            <person name="Kale V."/>
            <person name="Holt S."/>
            <person name="Cochrane G."/>
            <person name="Meng A."/>
            <person name="Brown T."/>
            <person name="Cohen L."/>
        </authorList>
    </citation>
    <scope>NUCLEOTIDE SEQUENCE</scope>
    <source>
        <strain evidence="3">CCMP1594</strain>
    </source>
</reference>
<evidence type="ECO:0000259" key="2">
    <source>
        <dbReference type="Pfam" id="PF07978"/>
    </source>
</evidence>
<comment type="similarity">
    <text evidence="1">Belongs to the NipSnap family.</text>
</comment>
<dbReference type="AlphaFoldDB" id="A0A7S4GBX5"/>
<name>A0A7S4GBX5_9EUGL</name>